<dbReference type="EMBL" id="BSDD01000002">
    <property type="protein sequence ID" value="GLH69563.1"/>
    <property type="molecule type" value="Genomic_DNA"/>
</dbReference>
<dbReference type="InterPro" id="IPR022409">
    <property type="entry name" value="PKD/Chitinase_dom"/>
</dbReference>
<gene>
    <name evidence="2" type="ORF">GETHPA_10960</name>
</gene>
<proteinExistence type="predicted"/>
<dbReference type="SUPFAM" id="SSF49299">
    <property type="entry name" value="PKD domain"/>
    <property type="match status" value="1"/>
</dbReference>
<protein>
    <recommendedName>
        <fullName evidence="1">PKD domain-containing protein</fullName>
    </recommendedName>
</protein>
<reference evidence="2 3" key="1">
    <citation type="journal article" date="2023" name="Antonie Van Leeuwenhoek">
        <title>Mesoterricola silvestris gen. nov., sp. nov., Mesoterricola sediminis sp. nov., Geothrix oryzae sp. nov., Geothrix edaphica sp. nov., Geothrix rubra sp. nov., and Geothrix limicola sp. nov., six novel members of Acidobacteriota isolated from soils.</title>
        <authorList>
            <person name="Itoh H."/>
            <person name="Sugisawa Y."/>
            <person name="Mise K."/>
            <person name="Xu Z."/>
            <person name="Kuniyasu M."/>
            <person name="Ushijima N."/>
            <person name="Kawano K."/>
            <person name="Kobayashi E."/>
            <person name="Shiratori Y."/>
            <person name="Masuda Y."/>
            <person name="Senoo K."/>
        </authorList>
    </citation>
    <scope>NUCLEOTIDE SEQUENCE [LARGE SCALE GENOMIC DNA]</scope>
    <source>
        <strain evidence="2 3">Red803</strain>
    </source>
</reference>
<dbReference type="Gene3D" id="2.60.40.10">
    <property type="entry name" value="Immunoglobulins"/>
    <property type="match status" value="3"/>
</dbReference>
<evidence type="ECO:0000259" key="1">
    <source>
        <dbReference type="PROSITE" id="PS50093"/>
    </source>
</evidence>
<sequence length="1171" mass="120911">MYQWGNVFRGLVVAAALGTVIGCGGGGSSSGGGTLPQTSLPPVATLQGWAPNDASLQQYRAYTFTATATDPNIGGGISEFDWDFGDGTRKVTPSVVVSGIPTGSCTYAYVTSGTPTLTVTAKNSAGLASSPVTRVLSVVAAPSPLAAVFTSPAAATTVNPSIGSAVTVTFTVNVTNTGTGTIAPSGVVLVSGDTGSTQATPVDMGGGNWNIAVTYPAASTVGQRQVTPTVTVTDSGGISSPVATGPVITINSVSATNSAPVITLITPATDNTVAWTSKPFDFGFTLTDAENDPIAYTVDWGDGSPAVTGTTTGPTAAGASVALTHKYADGFTATTKGVSITVTATDNRSTNSTATPKARLVNVTFNTLPTATILSPQASGTAPTGLQAGITPPYVVIPLNGKLTFTGSSTLPGSQDAVTTSWSFPGGGPSVATGDNPGNVIFAGSPGAITAETVTYTVTDAFGRTATATKQVLVDGINTQQFNLSFQYRLKSDNNTNTSLTPVATAANGLGASIQIFQDGLSNTYNVQNQAQLSGAKAVVNIPVRSDLPFYVEIPGFGNDATTYLMRIPNAPSGAYADPTLTASAPVGSSTFSFQNATAPWNPSLQIVTAQGFAPESLTAPQRKLNGYTDIVLGTTPANQRWLDRLSVPANDPTGAIQWSQASNAVGQLSGVPAYQLFAEWPTLLLTRKSGDLGDGDPTGSPGVSSDLGFVLDYAKYSGDTQPSETFTAFSMQAFRVPAGVTDPYQLSPAWQSIDAQMKSTALDVHEALNPVPLNGSVPAFFDNLVYGAPGSTPLAGGIASLPLPYDPNDPDRVPLMAPTTRSYSNIRKVFSYSEYLWSTVWARPLVLNTARPKFIAPISTFPYFRYSKPSSWPKASGISPDNSAFDLTVRGGGVFDGSAPVGLAGAAASATGVGRFFWTAFTPSYGGDANSGAAIARTWLADDATQQPPTSFPAASATGDATDALGFMTPQDTIVDKRGRNADGSLNGSLLGGYRVTWYNPTQDASLNPVPPDFWVVELKDASGTKHFMLPGSYPSGTQSVNSLILTDARTYLPSGNAPSAGPVPPVPPATQTTDRVAPGYCWFDVPVELRPASGATLTVFAVKSILKNHPVAAARPLNRPDWMDAIKTATATMKMLTSSGVDLTYAYKIPFNFDWDIVVASGPQTPVAP</sequence>
<evidence type="ECO:0000313" key="3">
    <source>
        <dbReference type="Proteomes" id="UP001165089"/>
    </source>
</evidence>
<dbReference type="Pfam" id="PF00801">
    <property type="entry name" value="PKD"/>
    <property type="match status" value="1"/>
</dbReference>
<evidence type="ECO:0000313" key="2">
    <source>
        <dbReference type="EMBL" id="GLH69563.1"/>
    </source>
</evidence>
<dbReference type="CDD" id="cd00146">
    <property type="entry name" value="PKD"/>
    <property type="match status" value="1"/>
</dbReference>
<dbReference type="SMART" id="SM00089">
    <property type="entry name" value="PKD"/>
    <property type="match status" value="2"/>
</dbReference>
<organism evidence="2 3">
    <name type="scientific">Geothrix rubra</name>
    <dbReference type="NCBI Taxonomy" id="2927977"/>
    <lineage>
        <taxon>Bacteria</taxon>
        <taxon>Pseudomonadati</taxon>
        <taxon>Acidobacteriota</taxon>
        <taxon>Holophagae</taxon>
        <taxon>Holophagales</taxon>
        <taxon>Holophagaceae</taxon>
        <taxon>Geothrix</taxon>
    </lineage>
</organism>
<accession>A0ABQ5Q4D9</accession>
<keyword evidence="3" id="KW-1185">Reference proteome</keyword>
<dbReference type="InterPro" id="IPR013783">
    <property type="entry name" value="Ig-like_fold"/>
</dbReference>
<feature type="domain" description="PKD" evidence="1">
    <location>
        <begin position="80"/>
        <end position="143"/>
    </location>
</feature>
<dbReference type="InterPro" id="IPR000601">
    <property type="entry name" value="PKD_dom"/>
</dbReference>
<dbReference type="InterPro" id="IPR035986">
    <property type="entry name" value="PKD_dom_sf"/>
</dbReference>
<name>A0ABQ5Q4D9_9BACT</name>
<dbReference type="Proteomes" id="UP001165089">
    <property type="component" value="Unassembled WGS sequence"/>
</dbReference>
<dbReference type="PROSITE" id="PS50093">
    <property type="entry name" value="PKD"/>
    <property type="match status" value="1"/>
</dbReference>
<comment type="caution">
    <text evidence="2">The sequence shown here is derived from an EMBL/GenBank/DDBJ whole genome shotgun (WGS) entry which is preliminary data.</text>
</comment>